<dbReference type="STRING" id="1963862.B4O97_10990"/>
<keyword evidence="13" id="KW-0511">Multifunctional enzyme</keyword>
<evidence type="ECO:0000256" key="9">
    <source>
        <dbReference type="ARBA" id="ARBA00022822"/>
    </source>
</evidence>
<evidence type="ECO:0000256" key="10">
    <source>
        <dbReference type="ARBA" id="ARBA00023141"/>
    </source>
</evidence>
<comment type="similarity">
    <text evidence="6">In the C-terminal section; belongs to the TrpF family.</text>
</comment>
<dbReference type="Pfam" id="PF00218">
    <property type="entry name" value="IGPS"/>
    <property type="match status" value="1"/>
</dbReference>
<evidence type="ECO:0000256" key="13">
    <source>
        <dbReference type="ARBA" id="ARBA00023268"/>
    </source>
</evidence>
<evidence type="ECO:0000256" key="2">
    <source>
        <dbReference type="ARBA" id="ARBA00001633"/>
    </source>
</evidence>
<comment type="similarity">
    <text evidence="15">Belongs to the TrpF family.</text>
</comment>
<dbReference type="Gene3D" id="3.20.20.70">
    <property type="entry name" value="Aldolase class I"/>
    <property type="match status" value="2"/>
</dbReference>
<evidence type="ECO:0000256" key="8">
    <source>
        <dbReference type="ARBA" id="ARBA00022793"/>
    </source>
</evidence>
<dbReference type="InterPro" id="IPR045186">
    <property type="entry name" value="Indole-3-glycerol_P_synth"/>
</dbReference>
<proteinExistence type="inferred from homology"/>
<keyword evidence="7 15" id="KW-0028">Amino-acid biosynthesis</keyword>
<accession>A0A1Y1RX28</accession>
<dbReference type="InterPro" id="IPR001468">
    <property type="entry name" value="Indole-3-GlycerolPSynthase_CS"/>
</dbReference>
<dbReference type="GO" id="GO:0004640">
    <property type="term" value="F:phosphoribosylanthranilate isomerase activity"/>
    <property type="evidence" value="ECO:0007669"/>
    <property type="project" value="UniProtKB-UniRule"/>
</dbReference>
<comment type="function">
    <text evidence="14">Bifunctional enzyme that catalyzes two sequential steps of tryptophan biosynthetic pathway. The first reaction is catalyzed by the isomerase, coded by the TrpF domain; the second reaction is catalyzed by the synthase, coded by the TrpC domain.</text>
</comment>
<keyword evidence="11 15" id="KW-0413">Isomerase</keyword>
<evidence type="ECO:0000259" key="17">
    <source>
        <dbReference type="Pfam" id="PF00697"/>
    </source>
</evidence>
<comment type="catalytic activity">
    <reaction evidence="2">
        <text>1-(2-carboxyphenylamino)-1-deoxy-D-ribulose 5-phosphate + H(+) = (1S,2R)-1-C-(indol-3-yl)glycerol 3-phosphate + CO2 + H2O</text>
        <dbReference type="Rhea" id="RHEA:23476"/>
        <dbReference type="ChEBI" id="CHEBI:15377"/>
        <dbReference type="ChEBI" id="CHEBI:15378"/>
        <dbReference type="ChEBI" id="CHEBI:16526"/>
        <dbReference type="ChEBI" id="CHEBI:58613"/>
        <dbReference type="ChEBI" id="CHEBI:58866"/>
        <dbReference type="EC" id="4.1.1.48"/>
    </reaction>
</comment>
<keyword evidence="19" id="KW-1185">Reference proteome</keyword>
<evidence type="ECO:0000256" key="1">
    <source>
        <dbReference type="ARBA" id="ARBA00001164"/>
    </source>
</evidence>
<comment type="similarity">
    <text evidence="5">In the N-terminal section; belongs to the TrpC family.</text>
</comment>
<evidence type="ECO:0000313" key="18">
    <source>
        <dbReference type="EMBL" id="ORC34856.1"/>
    </source>
</evidence>
<keyword evidence="10 15" id="KW-0057">Aromatic amino acid biosynthesis</keyword>
<evidence type="ECO:0000313" key="19">
    <source>
        <dbReference type="Proteomes" id="UP000192343"/>
    </source>
</evidence>
<dbReference type="OrthoDB" id="9804217at2"/>
<organism evidence="18 19">
    <name type="scientific">Marispirochaeta aestuarii</name>
    <dbReference type="NCBI Taxonomy" id="1963862"/>
    <lineage>
        <taxon>Bacteria</taxon>
        <taxon>Pseudomonadati</taxon>
        <taxon>Spirochaetota</taxon>
        <taxon>Spirochaetia</taxon>
        <taxon>Spirochaetales</taxon>
        <taxon>Spirochaetaceae</taxon>
        <taxon>Marispirochaeta</taxon>
    </lineage>
</organism>
<dbReference type="SUPFAM" id="SSF51366">
    <property type="entry name" value="Ribulose-phoshate binding barrel"/>
    <property type="match status" value="2"/>
</dbReference>
<sequence length="482" mass="52776">MSRGILEGIVEKRRRRILREGHSLGVQIPAERRVPLVSFGREPCIICEIKRASPSRGGINPSLDPVHQAGLYSDAGVLSVSVLTEEDHFSGSLLDLMAVKETFPQLSVLRKEFILDEEDLEISFRAGADAVLLIASLLEADTLAQLYTKTYALGMDALVEVHSVEDVAKVRRLRPRFTGINSRDLRSFRTDLLLPLQLAESIDWDTKLIFESGIGRGEDVRIARNAGFSGVLIGETAVRHPERLGELAAAAGAGPENSVFWKHLARRRADHPQRPLVKVCGITGREDALLADSLGADLLGFVFADSPRRADADSVRNLGATWALKVGVVVSESGPDGRRRLPGEVKELLDGGYLDAVQFHGDEEPEECAGLAFPYYKAVRVGSQKDLEAARNFWSPRVLMDARAEGIRGGSGVRISSHLVRRAAETGPLWIAGGINCENVVEIVRDFNPELIDLSSGVEAEAGKKDPEKLKRLFELLDGRME</sequence>
<dbReference type="RefSeq" id="WP_083050814.1">
    <property type="nucleotide sequence ID" value="NZ_MWQY01000011.1"/>
</dbReference>
<evidence type="ECO:0000259" key="16">
    <source>
        <dbReference type="Pfam" id="PF00218"/>
    </source>
</evidence>
<evidence type="ECO:0000256" key="6">
    <source>
        <dbReference type="ARBA" id="ARBA00009847"/>
    </source>
</evidence>
<gene>
    <name evidence="15" type="primary">trpF</name>
    <name evidence="18" type="ORF">B4O97_10990</name>
</gene>
<dbReference type="InterPro" id="IPR013798">
    <property type="entry name" value="Indole-3-glycerol_P_synth_dom"/>
</dbReference>
<evidence type="ECO:0000256" key="14">
    <source>
        <dbReference type="ARBA" id="ARBA00025592"/>
    </source>
</evidence>
<evidence type="ECO:0000256" key="12">
    <source>
        <dbReference type="ARBA" id="ARBA00023239"/>
    </source>
</evidence>
<keyword evidence="12" id="KW-0456">Lyase</keyword>
<reference evidence="18 19" key="1">
    <citation type="submission" date="2017-03" db="EMBL/GenBank/DDBJ databases">
        <title>Draft Genome sequence of Marispirochaeta sp. strain JC444.</title>
        <authorList>
            <person name="Shivani Y."/>
            <person name="Subhash Y."/>
            <person name="Sasikala C."/>
            <person name="Ramana C."/>
        </authorList>
    </citation>
    <scope>NUCLEOTIDE SEQUENCE [LARGE SCALE GENOMIC DNA]</scope>
    <source>
        <strain evidence="18 19">JC444</strain>
    </source>
</reference>
<evidence type="ECO:0000256" key="11">
    <source>
        <dbReference type="ARBA" id="ARBA00023235"/>
    </source>
</evidence>
<feature type="domain" description="N-(5'phosphoribosyl) anthranilate isomerase (PRAI)" evidence="17">
    <location>
        <begin position="277"/>
        <end position="475"/>
    </location>
</feature>
<dbReference type="PANTHER" id="PTHR22854:SF2">
    <property type="entry name" value="INDOLE-3-GLYCEROL-PHOSPHATE SYNTHASE"/>
    <property type="match status" value="1"/>
</dbReference>
<feature type="domain" description="Indole-3-glycerol phosphate synthase" evidence="16">
    <location>
        <begin position="41"/>
        <end position="242"/>
    </location>
</feature>
<dbReference type="Proteomes" id="UP000192343">
    <property type="component" value="Unassembled WGS sequence"/>
</dbReference>
<dbReference type="GO" id="GO:0004425">
    <property type="term" value="F:indole-3-glycerol-phosphate synthase activity"/>
    <property type="evidence" value="ECO:0007669"/>
    <property type="project" value="UniProtKB-EC"/>
</dbReference>
<dbReference type="CDD" id="cd00405">
    <property type="entry name" value="PRAI"/>
    <property type="match status" value="1"/>
</dbReference>
<dbReference type="EMBL" id="MWQY01000011">
    <property type="protein sequence ID" value="ORC34856.1"/>
    <property type="molecule type" value="Genomic_DNA"/>
</dbReference>
<keyword evidence="8" id="KW-0210">Decarboxylase</keyword>
<dbReference type="HAMAP" id="MF_00135">
    <property type="entry name" value="PRAI"/>
    <property type="match status" value="1"/>
</dbReference>
<dbReference type="UniPathway" id="UPA00035">
    <property type="reaction ID" value="UER00042"/>
</dbReference>
<name>A0A1Y1RX28_9SPIO</name>
<evidence type="ECO:0000256" key="5">
    <source>
        <dbReference type="ARBA" id="ARBA00007902"/>
    </source>
</evidence>
<comment type="catalytic activity">
    <reaction evidence="1 15">
        <text>N-(5-phospho-beta-D-ribosyl)anthranilate = 1-(2-carboxyphenylamino)-1-deoxy-D-ribulose 5-phosphate</text>
        <dbReference type="Rhea" id="RHEA:21540"/>
        <dbReference type="ChEBI" id="CHEBI:18277"/>
        <dbReference type="ChEBI" id="CHEBI:58613"/>
        <dbReference type="EC" id="5.3.1.24"/>
    </reaction>
</comment>
<keyword evidence="9 15" id="KW-0822">Tryptophan biosynthesis</keyword>
<dbReference type="GO" id="GO:0000162">
    <property type="term" value="P:L-tryptophan biosynthetic process"/>
    <property type="evidence" value="ECO:0007669"/>
    <property type="project" value="UniProtKB-UniRule"/>
</dbReference>
<dbReference type="PANTHER" id="PTHR22854">
    <property type="entry name" value="TRYPTOPHAN BIOSYNTHESIS PROTEIN"/>
    <property type="match status" value="1"/>
</dbReference>
<dbReference type="InterPro" id="IPR001240">
    <property type="entry name" value="PRAI_dom"/>
</dbReference>
<evidence type="ECO:0000256" key="4">
    <source>
        <dbReference type="ARBA" id="ARBA00004696"/>
    </source>
</evidence>
<dbReference type="PROSITE" id="PS00614">
    <property type="entry name" value="IGPS"/>
    <property type="match status" value="1"/>
</dbReference>
<evidence type="ECO:0000256" key="15">
    <source>
        <dbReference type="HAMAP-Rule" id="MF_00135"/>
    </source>
</evidence>
<evidence type="ECO:0000256" key="7">
    <source>
        <dbReference type="ARBA" id="ARBA00022605"/>
    </source>
</evidence>
<dbReference type="EC" id="5.3.1.24" evidence="15"/>
<comment type="pathway">
    <text evidence="4">Amino-acid biosynthesis; L-tryptophan biosynthesis; L-tryptophan from chorismate: step 4/5.</text>
</comment>
<protein>
    <recommendedName>
        <fullName evidence="15">N-(5'-phosphoribosyl)anthranilate isomerase</fullName>
        <shortName evidence="15">PRAI</shortName>
        <ecNumber evidence="15">5.3.1.24</ecNumber>
    </recommendedName>
</protein>
<dbReference type="InterPro" id="IPR013785">
    <property type="entry name" value="Aldolase_TIM"/>
</dbReference>
<comment type="caution">
    <text evidence="18">The sequence shown here is derived from an EMBL/GenBank/DDBJ whole genome shotgun (WGS) entry which is preliminary data.</text>
</comment>
<dbReference type="CDD" id="cd00331">
    <property type="entry name" value="IGPS"/>
    <property type="match status" value="1"/>
</dbReference>
<dbReference type="AlphaFoldDB" id="A0A1Y1RX28"/>
<comment type="pathway">
    <text evidence="3 15">Amino-acid biosynthesis; L-tryptophan biosynthesis; L-tryptophan from chorismate: step 3/5.</text>
</comment>
<dbReference type="Pfam" id="PF00697">
    <property type="entry name" value="PRAI"/>
    <property type="match status" value="1"/>
</dbReference>
<dbReference type="InterPro" id="IPR011060">
    <property type="entry name" value="RibuloseP-bd_barrel"/>
</dbReference>
<evidence type="ECO:0000256" key="3">
    <source>
        <dbReference type="ARBA" id="ARBA00004664"/>
    </source>
</evidence>